<dbReference type="RefSeq" id="WP_214300194.1">
    <property type="nucleotide sequence ID" value="NZ_JAHDYS010000013.1"/>
</dbReference>
<dbReference type="Pfam" id="PF00990">
    <property type="entry name" value="GGDEF"/>
    <property type="match status" value="1"/>
</dbReference>
<dbReference type="InterPro" id="IPR000014">
    <property type="entry name" value="PAS"/>
</dbReference>
<dbReference type="EMBL" id="JAHDYS010000013">
    <property type="protein sequence ID" value="MBT1072814.1"/>
    <property type="molecule type" value="Genomic_DNA"/>
</dbReference>
<dbReference type="PROSITE" id="PS50112">
    <property type="entry name" value="PAS"/>
    <property type="match status" value="1"/>
</dbReference>
<dbReference type="PROSITE" id="PS50887">
    <property type="entry name" value="GGDEF"/>
    <property type="match status" value="1"/>
</dbReference>
<dbReference type="NCBIfam" id="TIGR00254">
    <property type="entry name" value="GGDEF"/>
    <property type="match status" value="1"/>
</dbReference>
<dbReference type="SUPFAM" id="SSF55785">
    <property type="entry name" value="PYP-like sensor domain (PAS domain)"/>
    <property type="match status" value="1"/>
</dbReference>
<dbReference type="NCBIfam" id="TIGR00229">
    <property type="entry name" value="sensory_box"/>
    <property type="match status" value="1"/>
</dbReference>
<feature type="domain" description="PAS" evidence="1">
    <location>
        <begin position="9"/>
        <end position="47"/>
    </location>
</feature>
<dbReference type="Pfam" id="PF13426">
    <property type="entry name" value="PAS_9"/>
    <property type="match status" value="1"/>
</dbReference>
<dbReference type="Proteomes" id="UP000784128">
    <property type="component" value="Unassembled WGS sequence"/>
</dbReference>
<dbReference type="PANTHER" id="PTHR46663:SF4">
    <property type="entry name" value="DIGUANYLATE CYCLASE DGCT-RELATED"/>
    <property type="match status" value="1"/>
</dbReference>
<dbReference type="CDD" id="cd01949">
    <property type="entry name" value="GGDEF"/>
    <property type="match status" value="1"/>
</dbReference>
<accession>A0ABS5UAU9</accession>
<comment type="caution">
    <text evidence="3">The sequence shown here is derived from an EMBL/GenBank/DDBJ whole genome shotgun (WGS) entry which is preliminary data.</text>
</comment>
<dbReference type="PANTHER" id="PTHR46663">
    <property type="entry name" value="DIGUANYLATE CYCLASE DGCT-RELATED"/>
    <property type="match status" value="1"/>
</dbReference>
<sequence length="298" mass="33140">MIEVTSDVILENLFDGVYFVDKDRCITIWNKGAERITGFEKKEVIGRRCADNILRHIDADGRELCLSGCPLAATLADGSVREADVYLHHKQGHRLPVSVRISAVRNSAGEIIGGMEVFTDNLNSMRLMKELELLKLEAYLDSLTGIGNRRYADITLQTRILEQQNHNISFGLIFLDIDHFKIFNDTYGHKTGDDVLIMVGKTIAGLLRSTDIVARWGGEEFIILLPAINPTLLKSISQRVRLFIQRSYLMVGTTKLSVTASLGATLGIPGDTPESVTRRADSLMYVSKMSGRNRVTIG</sequence>
<dbReference type="InterPro" id="IPR029787">
    <property type="entry name" value="Nucleotide_cyclase"/>
</dbReference>
<keyword evidence="3" id="KW-0808">Transferase</keyword>
<dbReference type="SMART" id="SM00267">
    <property type="entry name" value="GGDEF"/>
    <property type="match status" value="1"/>
</dbReference>
<evidence type="ECO:0000259" key="2">
    <source>
        <dbReference type="PROSITE" id="PS50887"/>
    </source>
</evidence>
<protein>
    <submittedName>
        <fullName evidence="3">Diguanylate cyclase</fullName>
        <ecNumber evidence="3">2.7.7.65</ecNumber>
    </submittedName>
</protein>
<evidence type="ECO:0000313" key="3">
    <source>
        <dbReference type="EMBL" id="MBT1072814.1"/>
    </source>
</evidence>
<evidence type="ECO:0000313" key="4">
    <source>
        <dbReference type="Proteomes" id="UP000784128"/>
    </source>
</evidence>
<dbReference type="EC" id="2.7.7.65" evidence="3"/>
<dbReference type="Gene3D" id="3.30.70.270">
    <property type="match status" value="1"/>
</dbReference>
<keyword evidence="3" id="KW-0548">Nucleotidyltransferase</keyword>
<proteinExistence type="predicted"/>
<organism evidence="3 4">
    <name type="scientific">Pelotalea chapellei</name>
    <dbReference type="NCBI Taxonomy" id="44671"/>
    <lineage>
        <taxon>Bacteria</taxon>
        <taxon>Pseudomonadati</taxon>
        <taxon>Thermodesulfobacteriota</taxon>
        <taxon>Desulfuromonadia</taxon>
        <taxon>Geobacterales</taxon>
        <taxon>Geobacteraceae</taxon>
        <taxon>Pelotalea</taxon>
    </lineage>
</organism>
<dbReference type="InterPro" id="IPR035965">
    <property type="entry name" value="PAS-like_dom_sf"/>
</dbReference>
<gene>
    <name evidence="3" type="ORF">KJB30_13545</name>
</gene>
<dbReference type="InterPro" id="IPR043128">
    <property type="entry name" value="Rev_trsase/Diguanyl_cyclase"/>
</dbReference>
<reference evidence="3 4" key="1">
    <citation type="submission" date="2021-05" db="EMBL/GenBank/DDBJ databases">
        <title>The draft genome of Geobacter chapellei DSM 13688.</title>
        <authorList>
            <person name="Xu Z."/>
            <person name="Masuda Y."/>
            <person name="Itoh H."/>
            <person name="Senoo K."/>
        </authorList>
    </citation>
    <scope>NUCLEOTIDE SEQUENCE [LARGE SCALE GENOMIC DNA]</scope>
    <source>
        <strain evidence="3 4">DSM 13688</strain>
    </source>
</reference>
<feature type="domain" description="GGDEF" evidence="2">
    <location>
        <begin position="168"/>
        <end position="298"/>
    </location>
</feature>
<dbReference type="CDD" id="cd00130">
    <property type="entry name" value="PAS"/>
    <property type="match status" value="1"/>
</dbReference>
<dbReference type="SUPFAM" id="SSF55073">
    <property type="entry name" value="Nucleotide cyclase"/>
    <property type="match status" value="1"/>
</dbReference>
<name>A0ABS5UAU9_9BACT</name>
<dbReference type="InterPro" id="IPR052163">
    <property type="entry name" value="DGC-Regulatory_Protein"/>
</dbReference>
<dbReference type="Gene3D" id="3.30.450.20">
    <property type="entry name" value="PAS domain"/>
    <property type="match status" value="1"/>
</dbReference>
<dbReference type="GO" id="GO:0052621">
    <property type="term" value="F:diguanylate cyclase activity"/>
    <property type="evidence" value="ECO:0007669"/>
    <property type="project" value="UniProtKB-EC"/>
</dbReference>
<keyword evidence="4" id="KW-1185">Reference proteome</keyword>
<dbReference type="InterPro" id="IPR000160">
    <property type="entry name" value="GGDEF_dom"/>
</dbReference>
<evidence type="ECO:0000259" key="1">
    <source>
        <dbReference type="PROSITE" id="PS50112"/>
    </source>
</evidence>